<dbReference type="InterPro" id="IPR034660">
    <property type="entry name" value="DinB/YfiT-like"/>
</dbReference>
<dbReference type="RefSeq" id="WP_014783935.1">
    <property type="nucleotide sequence ID" value="NC_018014.1"/>
</dbReference>
<dbReference type="InterPro" id="IPR024775">
    <property type="entry name" value="DinB-like"/>
</dbReference>
<sequence length="174" mass="19500">MSDTFLAESIALLERSPAALDALLRGLPEPWITATEGPGTWCPFDVLGHLVHGEHGDWLTRLHRILEHGTSVPFDKFDREAMFHESVGKTMDGLLDEFAMLRRKNLEELRAMDLQPAQLALVGMHPSLGEVTARQLIGAWTAHDMTHVVQIARVMGKRYNEACGPWAQFMSVMK</sequence>
<evidence type="ECO:0000313" key="3">
    <source>
        <dbReference type="Proteomes" id="UP000006056"/>
    </source>
</evidence>
<gene>
    <name evidence="2" type="ordered locus">Terro_0014</name>
</gene>
<dbReference type="STRING" id="926566.Terro_0014"/>
<dbReference type="OrthoDB" id="1434917at2"/>
<proteinExistence type="predicted"/>
<reference evidence="2 3" key="1">
    <citation type="submission" date="2012-06" db="EMBL/GenBank/DDBJ databases">
        <title>Complete genome of Terriglobus roseus DSM 18391.</title>
        <authorList>
            <consortium name="US DOE Joint Genome Institute (JGI-PGF)"/>
            <person name="Lucas S."/>
            <person name="Copeland A."/>
            <person name="Lapidus A."/>
            <person name="Glavina del Rio T."/>
            <person name="Dalin E."/>
            <person name="Tice H."/>
            <person name="Bruce D."/>
            <person name="Goodwin L."/>
            <person name="Pitluck S."/>
            <person name="Peters L."/>
            <person name="Mikhailova N."/>
            <person name="Munk A.C.C."/>
            <person name="Kyrpides N."/>
            <person name="Mavromatis K."/>
            <person name="Ivanova N."/>
            <person name="Brettin T."/>
            <person name="Detter J.C."/>
            <person name="Han C."/>
            <person name="Larimer F."/>
            <person name="Land M."/>
            <person name="Hauser L."/>
            <person name="Markowitz V."/>
            <person name="Cheng J.-F."/>
            <person name="Hugenholtz P."/>
            <person name="Woyke T."/>
            <person name="Wu D."/>
            <person name="Brambilla E."/>
            <person name="Klenk H.-P."/>
            <person name="Eisen J.A."/>
        </authorList>
    </citation>
    <scope>NUCLEOTIDE SEQUENCE [LARGE SCALE GENOMIC DNA]</scope>
    <source>
        <strain evidence="3">DSM 18391 / NRRL B-41598 / KBS 63</strain>
    </source>
</reference>
<name>I3ZAU8_TERRK</name>
<evidence type="ECO:0000259" key="1">
    <source>
        <dbReference type="Pfam" id="PF12867"/>
    </source>
</evidence>
<dbReference type="Gene3D" id="1.20.120.450">
    <property type="entry name" value="dinb family like domain"/>
    <property type="match status" value="1"/>
</dbReference>
<dbReference type="SUPFAM" id="SSF109854">
    <property type="entry name" value="DinB/YfiT-like putative metalloenzymes"/>
    <property type="match status" value="1"/>
</dbReference>
<organism evidence="2 3">
    <name type="scientific">Terriglobus roseus (strain DSM 18391 / NRRL B-41598 / KBS 63)</name>
    <dbReference type="NCBI Taxonomy" id="926566"/>
    <lineage>
        <taxon>Bacteria</taxon>
        <taxon>Pseudomonadati</taxon>
        <taxon>Acidobacteriota</taxon>
        <taxon>Terriglobia</taxon>
        <taxon>Terriglobales</taxon>
        <taxon>Acidobacteriaceae</taxon>
        <taxon>Terriglobus</taxon>
    </lineage>
</organism>
<dbReference type="AlphaFoldDB" id="I3ZAU8"/>
<protein>
    <recommendedName>
        <fullName evidence="1">DinB-like domain-containing protein</fullName>
    </recommendedName>
</protein>
<feature type="domain" description="DinB-like" evidence="1">
    <location>
        <begin position="13"/>
        <end position="151"/>
    </location>
</feature>
<dbReference type="HOGENOM" id="CLU_130343_0_0_0"/>
<dbReference type="Pfam" id="PF12867">
    <property type="entry name" value="DinB_2"/>
    <property type="match status" value="1"/>
</dbReference>
<dbReference type="eggNOG" id="ENOG5031R2Z">
    <property type="taxonomic scope" value="Bacteria"/>
</dbReference>
<keyword evidence="3" id="KW-1185">Reference proteome</keyword>
<dbReference type="Proteomes" id="UP000006056">
    <property type="component" value="Chromosome"/>
</dbReference>
<accession>I3ZAU8</accession>
<evidence type="ECO:0000313" key="2">
    <source>
        <dbReference type="EMBL" id="AFL86366.1"/>
    </source>
</evidence>
<dbReference type="EMBL" id="CP003379">
    <property type="protein sequence ID" value="AFL86366.1"/>
    <property type="molecule type" value="Genomic_DNA"/>
</dbReference>
<dbReference type="KEGG" id="trs:Terro_0014"/>